<keyword evidence="2" id="KW-1185">Reference proteome</keyword>
<dbReference type="RefSeq" id="WP_246145708.1">
    <property type="nucleotide sequence ID" value="NZ_BKAG01000014.1"/>
</dbReference>
<dbReference type="Pfam" id="PF06940">
    <property type="entry name" value="DUF1287"/>
    <property type="match status" value="1"/>
</dbReference>
<dbReference type="Proteomes" id="UP000321577">
    <property type="component" value="Unassembled WGS sequence"/>
</dbReference>
<evidence type="ECO:0008006" key="3">
    <source>
        <dbReference type="Google" id="ProtNLM"/>
    </source>
</evidence>
<organism evidence="1 2">
    <name type="scientific">Brevifollis gellanilyticus</name>
    <dbReference type="NCBI Taxonomy" id="748831"/>
    <lineage>
        <taxon>Bacteria</taxon>
        <taxon>Pseudomonadati</taxon>
        <taxon>Verrucomicrobiota</taxon>
        <taxon>Verrucomicrobiia</taxon>
        <taxon>Verrucomicrobiales</taxon>
        <taxon>Verrucomicrobiaceae</taxon>
    </lineage>
</organism>
<evidence type="ECO:0000313" key="1">
    <source>
        <dbReference type="EMBL" id="GEP43027.1"/>
    </source>
</evidence>
<comment type="caution">
    <text evidence="1">The sequence shown here is derived from an EMBL/GenBank/DDBJ whole genome shotgun (WGS) entry which is preliminary data.</text>
</comment>
<reference evidence="1 2" key="1">
    <citation type="submission" date="2019-07" db="EMBL/GenBank/DDBJ databases">
        <title>Whole genome shotgun sequence of Brevifollis gellanilyticus NBRC 108608.</title>
        <authorList>
            <person name="Hosoyama A."/>
            <person name="Uohara A."/>
            <person name="Ohji S."/>
            <person name="Ichikawa N."/>
        </authorList>
    </citation>
    <scope>NUCLEOTIDE SEQUENCE [LARGE SCALE GENOMIC DNA]</scope>
    <source>
        <strain evidence="1 2">NBRC 108608</strain>
    </source>
</reference>
<gene>
    <name evidence="1" type="ORF">BGE01nite_23180</name>
</gene>
<protein>
    <recommendedName>
        <fullName evidence="3">DUF1287 domain-containing protein</fullName>
    </recommendedName>
</protein>
<dbReference type="EMBL" id="BKAG01000014">
    <property type="protein sequence ID" value="GEP43027.1"/>
    <property type="molecule type" value="Genomic_DNA"/>
</dbReference>
<name>A0A512M8H2_9BACT</name>
<accession>A0A512M8H2</accession>
<sequence>MPALSLLALSTFVRGDTRELAEKARQHAVQDGSFASRLVHAALDRPHKAVRYDPAYVSLTYPGGDVPADTGVCTDEVIRSYRTLGFDLQKLVHEDMKRAFSAYPKNWGLTTTDKNIDHRRVPNLQAFFKRQKASLPVTQEPADYKPGDLITCTVAGKLPHIAIVVPAPDGSERPWIVHNIGQGPQCEDRLFEFPLTGHYRWHPGK</sequence>
<dbReference type="InterPro" id="IPR009706">
    <property type="entry name" value="DUF1287"/>
</dbReference>
<evidence type="ECO:0000313" key="2">
    <source>
        <dbReference type="Proteomes" id="UP000321577"/>
    </source>
</evidence>
<dbReference type="PIRSF" id="PIRSF011444">
    <property type="entry name" value="DUF1287"/>
    <property type="match status" value="1"/>
</dbReference>
<dbReference type="AlphaFoldDB" id="A0A512M8H2"/>
<proteinExistence type="predicted"/>